<sequence length="64" mass="7265">MPSAFHGDLTSPVAFKGQIRQRKDISAPHLIYEGVRRFREGRNDGGERDRKTPAFRRLALGEAQ</sequence>
<feature type="region of interest" description="Disordered" evidence="1">
    <location>
        <begin position="39"/>
        <end position="64"/>
    </location>
</feature>
<evidence type="ECO:0000313" key="3">
    <source>
        <dbReference type="Proteomes" id="UP000194457"/>
    </source>
</evidence>
<gene>
    <name evidence="2" type="ORF">B9H00_04155</name>
</gene>
<organism evidence="2 3">
    <name type="scientific">Kushneria marisflavi</name>
    <dbReference type="NCBI Taxonomy" id="157779"/>
    <lineage>
        <taxon>Bacteria</taxon>
        <taxon>Pseudomonadati</taxon>
        <taxon>Pseudomonadota</taxon>
        <taxon>Gammaproteobacteria</taxon>
        <taxon>Oceanospirillales</taxon>
        <taxon>Halomonadaceae</taxon>
        <taxon>Kushneria</taxon>
    </lineage>
</organism>
<proteinExistence type="predicted"/>
<feature type="compositionally biased region" description="Basic and acidic residues" evidence="1">
    <location>
        <begin position="39"/>
        <end position="52"/>
    </location>
</feature>
<evidence type="ECO:0000256" key="1">
    <source>
        <dbReference type="SAM" id="MobiDB-lite"/>
    </source>
</evidence>
<evidence type="ECO:0000313" key="2">
    <source>
        <dbReference type="EMBL" id="ART62366.1"/>
    </source>
</evidence>
<dbReference type="AlphaFoldDB" id="A0A240UML4"/>
<dbReference type="Proteomes" id="UP000194457">
    <property type="component" value="Chromosome"/>
</dbReference>
<dbReference type="EMBL" id="CP021358">
    <property type="protein sequence ID" value="ART62366.1"/>
    <property type="molecule type" value="Genomic_DNA"/>
</dbReference>
<dbReference type="KEGG" id="kma:B9H00_04155"/>
<keyword evidence="3" id="KW-1185">Reference proteome</keyword>
<name>A0A240UML4_9GAMM</name>
<reference evidence="2 3" key="1">
    <citation type="submission" date="2017-05" db="EMBL/GenBank/DDBJ databases">
        <authorList>
            <person name="Song R."/>
            <person name="Chenine A.L."/>
            <person name="Ruprecht R.M."/>
        </authorList>
    </citation>
    <scope>NUCLEOTIDE SEQUENCE [LARGE SCALE GENOMIC DNA]</scope>
    <source>
        <strain evidence="2">SW32</strain>
    </source>
</reference>
<protein>
    <submittedName>
        <fullName evidence="2">Uncharacterized protein</fullName>
    </submittedName>
</protein>
<accession>A0A240UML4</accession>